<organism evidence="1 2">
    <name type="scientific">Pseudocercospora fuligena</name>
    <dbReference type="NCBI Taxonomy" id="685502"/>
    <lineage>
        <taxon>Eukaryota</taxon>
        <taxon>Fungi</taxon>
        <taxon>Dikarya</taxon>
        <taxon>Ascomycota</taxon>
        <taxon>Pezizomycotina</taxon>
        <taxon>Dothideomycetes</taxon>
        <taxon>Dothideomycetidae</taxon>
        <taxon>Mycosphaerellales</taxon>
        <taxon>Mycosphaerellaceae</taxon>
        <taxon>Pseudocercospora</taxon>
    </lineage>
</organism>
<protein>
    <submittedName>
        <fullName evidence="1">Uncharacterized protein</fullName>
    </submittedName>
</protein>
<gene>
    <name evidence="1" type="ORF">HII31_12488</name>
</gene>
<reference evidence="1" key="1">
    <citation type="submission" date="2020-04" db="EMBL/GenBank/DDBJ databases">
        <title>Draft genome resource of the tomato pathogen Pseudocercospora fuligena.</title>
        <authorList>
            <person name="Zaccaron A."/>
        </authorList>
    </citation>
    <scope>NUCLEOTIDE SEQUENCE</scope>
    <source>
        <strain evidence="1">PF001</strain>
    </source>
</reference>
<evidence type="ECO:0000313" key="1">
    <source>
        <dbReference type="EMBL" id="KAF7186151.1"/>
    </source>
</evidence>
<proteinExistence type="predicted"/>
<dbReference type="Proteomes" id="UP000660729">
    <property type="component" value="Unassembled WGS sequence"/>
</dbReference>
<sequence length="526" mass="60792">MDESHLLALSPELLEEIIRIINIGGKSERDSAARVSALAALSSTSKTLHHAVRPYLYSRFNARTHGLKVQLLVRTLYERPDLIRHLEHLAIAPAPSDEDLSPISESILADFRHDDYYHEIWRTIKYGSRATYMGVLLALATNIESLYVDLEEIDTYDKGELWPIELKDVLTFFLSQERLSRLSKSAYRRLTYATICGRTAVDETYDRGFSADILLHFMALPHLRTLEASSMSSDEDDSRYVDQPFSSVSSILLRAPCNINIEQAVAFIRACKKLERFELEFQLLYSGNSDDQDEAEDFIEDHDEAEQYYFSLAELQRALHVHSQHLTRFQLICKDKYEVVRRLWQAQQPLDLRHFTALRHLEVDSRVLPSMIGPNESDANESLPPDLTSLTLHSLERLEELPKYLHSLITYEAQKFKELKITFRLKANDHNSVWAVLLERDEANDHNSAWTVYLNREDMTCGDRQWYLGKEGNEQEGDYRICFWAWSNDHLGQKPMSNVLSEIECLGRIQGVGALFEMQCPQEEEK</sequence>
<dbReference type="AlphaFoldDB" id="A0A8H6R589"/>
<evidence type="ECO:0000313" key="2">
    <source>
        <dbReference type="Proteomes" id="UP000660729"/>
    </source>
</evidence>
<dbReference type="EMBL" id="JABCIY010000265">
    <property type="protein sequence ID" value="KAF7186151.1"/>
    <property type="molecule type" value="Genomic_DNA"/>
</dbReference>
<comment type="caution">
    <text evidence="1">The sequence shown here is derived from an EMBL/GenBank/DDBJ whole genome shotgun (WGS) entry which is preliminary data.</text>
</comment>
<accession>A0A8H6R589</accession>
<name>A0A8H6R589_9PEZI</name>
<keyword evidence="2" id="KW-1185">Reference proteome</keyword>